<dbReference type="Pfam" id="PF00419">
    <property type="entry name" value="Fimbrial"/>
    <property type="match status" value="1"/>
</dbReference>
<keyword evidence="4" id="KW-1185">Reference proteome</keyword>
<dbReference type="PANTHER" id="PTHR33420">
    <property type="entry name" value="FIMBRIAL SUBUNIT ELFA-RELATED"/>
    <property type="match status" value="1"/>
</dbReference>
<dbReference type="Proteomes" id="UP001156318">
    <property type="component" value="Chromosome"/>
</dbReference>
<dbReference type="PANTHER" id="PTHR33420:SF27">
    <property type="entry name" value="PROTEIN FIMG"/>
    <property type="match status" value="1"/>
</dbReference>
<evidence type="ECO:0000259" key="2">
    <source>
        <dbReference type="Pfam" id="PF00419"/>
    </source>
</evidence>
<evidence type="ECO:0000313" key="3">
    <source>
        <dbReference type="EMBL" id="UYU30497.1"/>
    </source>
</evidence>
<evidence type="ECO:0000313" key="4">
    <source>
        <dbReference type="Proteomes" id="UP001156318"/>
    </source>
</evidence>
<reference evidence="3 4" key="1">
    <citation type="submission" date="2021-05" db="EMBL/GenBank/DDBJ databases">
        <title>Isolation, identification, and the growth promoting effects of Pantoea dispersa strain YSD J2 from the aboveground leaves of Cyperus esculentus L.Var. Sativus.</title>
        <authorList>
            <person name="Wang S."/>
            <person name="Tang X.M."/>
            <person name="Huang Y.N."/>
        </authorList>
    </citation>
    <scope>NUCLEOTIDE SEQUENCE [LARGE SCALE GENOMIC DNA]</scope>
    <source>
        <strain evidence="4">YSD YN2</strain>
    </source>
</reference>
<accession>A0ABY6JA11</accession>
<gene>
    <name evidence="3" type="ORF">KFZ77_11395</name>
</gene>
<dbReference type="InterPro" id="IPR000259">
    <property type="entry name" value="Adhesion_dom_fimbrial"/>
</dbReference>
<name>A0ABY6JA11_9ENTR</name>
<protein>
    <submittedName>
        <fullName evidence="3">Fimbrial protein</fullName>
    </submittedName>
</protein>
<dbReference type="InterPro" id="IPR008966">
    <property type="entry name" value="Adhesion_dom_sf"/>
</dbReference>
<feature type="chain" id="PRO_5046447456" evidence="1">
    <location>
        <begin position="29"/>
        <end position="177"/>
    </location>
</feature>
<dbReference type="InterPro" id="IPR036937">
    <property type="entry name" value="Adhesion_dom_fimbrial_sf"/>
</dbReference>
<feature type="signal peptide" evidence="1">
    <location>
        <begin position="1"/>
        <end position="28"/>
    </location>
</feature>
<evidence type="ECO:0000256" key="1">
    <source>
        <dbReference type="SAM" id="SignalP"/>
    </source>
</evidence>
<keyword evidence="1" id="KW-0732">Signal</keyword>
<dbReference type="SUPFAM" id="SSF49401">
    <property type="entry name" value="Bacterial adhesins"/>
    <property type="match status" value="1"/>
</dbReference>
<proteinExistence type="predicted"/>
<sequence length="177" mass="18624">MLPVKDHARINKLCTCLVAIFFSIPALAESTAININGNIIASPCNVDTDTVNKTVDLGEGRVREMSVAGAGGEWAHFELLLTNCPAATVGATVTFSGTPDDDDATAFKNSADATGIALRLASRDRATTYQNDSTMTQTIDTATHSATFPLSARMFSPKGNPTSGQFAAAVNVSFTYQ</sequence>
<dbReference type="InterPro" id="IPR050263">
    <property type="entry name" value="Bact_Fimbrial_Adh_Pro"/>
</dbReference>
<feature type="domain" description="Fimbrial-type adhesion" evidence="2">
    <location>
        <begin position="33"/>
        <end position="177"/>
    </location>
</feature>
<organism evidence="3 4">
    <name type="scientific">Siccibacter colletis</name>
    <dbReference type="NCBI Taxonomy" id="1505757"/>
    <lineage>
        <taxon>Bacteria</taxon>
        <taxon>Pseudomonadati</taxon>
        <taxon>Pseudomonadota</taxon>
        <taxon>Gammaproteobacteria</taxon>
        <taxon>Enterobacterales</taxon>
        <taxon>Enterobacteriaceae</taxon>
        <taxon>Siccibacter</taxon>
    </lineage>
</organism>
<dbReference type="Gene3D" id="2.60.40.1090">
    <property type="entry name" value="Fimbrial-type adhesion domain"/>
    <property type="match status" value="1"/>
</dbReference>
<dbReference type="EMBL" id="CP074352">
    <property type="protein sequence ID" value="UYU30497.1"/>
    <property type="molecule type" value="Genomic_DNA"/>
</dbReference>